<dbReference type="Proteomes" id="UP000199701">
    <property type="component" value="Unassembled WGS sequence"/>
</dbReference>
<dbReference type="AlphaFoldDB" id="A0A1I0RXX3"/>
<gene>
    <name evidence="1" type="ORF">SAMN05421659_13110</name>
</gene>
<keyword evidence="2" id="KW-1185">Reference proteome</keyword>
<evidence type="ECO:0000313" key="2">
    <source>
        <dbReference type="Proteomes" id="UP000199701"/>
    </source>
</evidence>
<evidence type="ECO:0000313" key="1">
    <source>
        <dbReference type="EMBL" id="SEW46316.1"/>
    </source>
</evidence>
<proteinExistence type="predicted"/>
<sequence length="37" mass="4287">MATWISHMMIADNLLNRGLDLDKNGFCDGMEWRKVTC</sequence>
<protein>
    <submittedName>
        <fullName evidence="1">Uncharacterized protein</fullName>
    </submittedName>
</protein>
<reference evidence="1 2" key="1">
    <citation type="submission" date="2016-10" db="EMBL/GenBank/DDBJ databases">
        <authorList>
            <person name="de Groot N.N."/>
        </authorList>
    </citation>
    <scope>NUCLEOTIDE SEQUENCE [LARGE SCALE GENOMIC DNA]</scope>
    <source>
        <strain evidence="1 2">DSM 9179</strain>
    </source>
</reference>
<dbReference type="EMBL" id="FOJI01000031">
    <property type="protein sequence ID" value="SEW46316.1"/>
    <property type="molecule type" value="Genomic_DNA"/>
</dbReference>
<accession>A0A1I0RXX3</accession>
<name>A0A1I0RXX3_9FIRM</name>
<dbReference type="STRING" id="99656.SAMN05421659_13110"/>
<organism evidence="1 2">
    <name type="scientific">[Clostridium] fimetarium</name>
    <dbReference type="NCBI Taxonomy" id="99656"/>
    <lineage>
        <taxon>Bacteria</taxon>
        <taxon>Bacillati</taxon>
        <taxon>Bacillota</taxon>
        <taxon>Clostridia</taxon>
        <taxon>Lachnospirales</taxon>
        <taxon>Lachnospiraceae</taxon>
    </lineage>
</organism>